<dbReference type="InterPro" id="IPR022025">
    <property type="entry name" value="Amidoligase_2"/>
</dbReference>
<protein>
    <submittedName>
        <fullName evidence="2">Uncharacterized protein</fullName>
    </submittedName>
</protein>
<organism evidence="2 3">
    <name type="scientific">Verruconis gallopava</name>
    <dbReference type="NCBI Taxonomy" id="253628"/>
    <lineage>
        <taxon>Eukaryota</taxon>
        <taxon>Fungi</taxon>
        <taxon>Dikarya</taxon>
        <taxon>Ascomycota</taxon>
        <taxon>Pezizomycotina</taxon>
        <taxon>Dothideomycetes</taxon>
        <taxon>Pleosporomycetidae</taxon>
        <taxon>Venturiales</taxon>
        <taxon>Sympoventuriaceae</taxon>
        <taxon>Verruconis</taxon>
    </lineage>
</organism>
<evidence type="ECO:0000313" key="3">
    <source>
        <dbReference type="Proteomes" id="UP000053259"/>
    </source>
</evidence>
<dbReference type="Proteomes" id="UP000053259">
    <property type="component" value="Unassembled WGS sequence"/>
</dbReference>
<dbReference type="AlphaFoldDB" id="A0A0D1Z096"/>
<dbReference type="InParanoid" id="A0A0D1Z096"/>
<dbReference type="VEuPathDB" id="FungiDB:PV09_02840"/>
<keyword evidence="3" id="KW-1185">Reference proteome</keyword>
<dbReference type="Pfam" id="PF12224">
    <property type="entry name" value="Amidoligase_2"/>
    <property type="match status" value="1"/>
</dbReference>
<dbReference type="STRING" id="253628.A0A0D1Z096"/>
<accession>A0A0D1Z096</accession>
<feature type="compositionally biased region" description="Basic and acidic residues" evidence="1">
    <location>
        <begin position="100"/>
        <end position="113"/>
    </location>
</feature>
<dbReference type="PANTHER" id="PTHR36847">
    <property type="entry name" value="AMIDOLIGASE ENZYME"/>
    <property type="match status" value="1"/>
</dbReference>
<gene>
    <name evidence="2" type="ORF">PV09_02840</name>
</gene>
<evidence type="ECO:0000313" key="2">
    <source>
        <dbReference type="EMBL" id="KIW06387.1"/>
    </source>
</evidence>
<dbReference type="HOGENOM" id="CLU_572439_0_0_1"/>
<name>A0A0D1Z096_9PEZI</name>
<evidence type="ECO:0000256" key="1">
    <source>
        <dbReference type="SAM" id="MobiDB-lite"/>
    </source>
</evidence>
<feature type="region of interest" description="Disordered" evidence="1">
    <location>
        <begin position="100"/>
        <end position="134"/>
    </location>
</feature>
<sequence length="448" mass="51323">MKAPTLSFGVELEGLLVFHETLLAPHVPAGLRIKKDRTPQEAYLYGSWPRILYPGWAFEDSRGQLQPYGDEPPQIASKLLESAENLPSVANGKFKRVYGEEQKGASDRDEISESGKASMDISESSSDEKAIDERRRQDQWIVKQDISIASFTPEDKYEVLTGPKFANVSDWDTWGVEFISPVYVADEEIDMMKAHTTELRRHLETPLSTIVETKTCGLHVHVGLPDNGKMPIEVLRVLAFITVMYEDQISLIHDEHRVASREEPIMSNRKKFKQSPSADVDRKFVDEDEVFSTFLAVKEIRRRIFFDAHASQDQAYVYLKELLCTSKQHIINWLNIDGKVQSKDKLLEKRPPTIEFRQHSASFDAEVIEHWVRFCLGLVRLAYELADAGVSCFSDIQTWDDELDLRDLLDQMCLPATTLRYFRDKLGVAIAERREPVVPIWQVEFPCS</sequence>
<dbReference type="EMBL" id="KN847535">
    <property type="protein sequence ID" value="KIW06387.1"/>
    <property type="molecule type" value="Genomic_DNA"/>
</dbReference>
<proteinExistence type="predicted"/>
<dbReference type="RefSeq" id="XP_016216256.1">
    <property type="nucleotide sequence ID" value="XM_016355950.1"/>
</dbReference>
<dbReference type="OrthoDB" id="412402at2759"/>
<dbReference type="GeneID" id="27310813"/>
<dbReference type="PANTHER" id="PTHR36847:SF1">
    <property type="entry name" value="AMIDOLIGASE ENZYME"/>
    <property type="match status" value="1"/>
</dbReference>
<reference evidence="2 3" key="1">
    <citation type="submission" date="2015-01" db="EMBL/GenBank/DDBJ databases">
        <title>The Genome Sequence of Ochroconis gallopava CBS43764.</title>
        <authorList>
            <consortium name="The Broad Institute Genomics Platform"/>
            <person name="Cuomo C."/>
            <person name="de Hoog S."/>
            <person name="Gorbushina A."/>
            <person name="Stielow B."/>
            <person name="Teixiera M."/>
            <person name="Abouelleil A."/>
            <person name="Chapman S.B."/>
            <person name="Priest M."/>
            <person name="Young S.K."/>
            <person name="Wortman J."/>
            <person name="Nusbaum C."/>
            <person name="Birren B."/>
        </authorList>
    </citation>
    <scope>NUCLEOTIDE SEQUENCE [LARGE SCALE GENOMIC DNA]</scope>
    <source>
        <strain evidence="2 3">CBS 43764</strain>
    </source>
</reference>